<evidence type="ECO:0000256" key="1">
    <source>
        <dbReference type="SAM" id="Phobius"/>
    </source>
</evidence>
<gene>
    <name evidence="2" type="ORF">SIN8267_00547</name>
</gene>
<keyword evidence="1" id="KW-0812">Transmembrane</keyword>
<dbReference type="EMBL" id="CAKLPX010000001">
    <property type="protein sequence ID" value="CAH0990455.1"/>
    <property type="molecule type" value="Genomic_DNA"/>
</dbReference>
<evidence type="ECO:0000313" key="2">
    <source>
        <dbReference type="EMBL" id="CAH0990455.1"/>
    </source>
</evidence>
<reference evidence="2" key="1">
    <citation type="submission" date="2021-12" db="EMBL/GenBank/DDBJ databases">
        <authorList>
            <person name="Rodrigo-Torres L."/>
            <person name="Arahal R. D."/>
            <person name="Lucena T."/>
        </authorList>
    </citation>
    <scope>NUCLEOTIDE SEQUENCE</scope>
    <source>
        <strain evidence="2">CECT 8267</strain>
    </source>
</reference>
<organism evidence="2 3">
    <name type="scientific">Sinobacterium norvegicum</name>
    <dbReference type="NCBI Taxonomy" id="1641715"/>
    <lineage>
        <taxon>Bacteria</taxon>
        <taxon>Pseudomonadati</taxon>
        <taxon>Pseudomonadota</taxon>
        <taxon>Gammaproteobacteria</taxon>
        <taxon>Cellvibrionales</taxon>
        <taxon>Spongiibacteraceae</taxon>
        <taxon>Sinobacterium</taxon>
    </lineage>
</organism>
<feature type="transmembrane region" description="Helical" evidence="1">
    <location>
        <begin position="7"/>
        <end position="24"/>
    </location>
</feature>
<dbReference type="RefSeq" id="WP_237443141.1">
    <property type="nucleotide sequence ID" value="NZ_CAKLPX010000001.1"/>
</dbReference>
<keyword evidence="1" id="KW-0472">Membrane</keyword>
<proteinExistence type="predicted"/>
<dbReference type="Proteomes" id="UP000838100">
    <property type="component" value="Unassembled WGS sequence"/>
</dbReference>
<keyword evidence="3" id="KW-1185">Reference proteome</keyword>
<feature type="transmembrane region" description="Helical" evidence="1">
    <location>
        <begin position="80"/>
        <end position="100"/>
    </location>
</feature>
<comment type="caution">
    <text evidence="2">The sequence shown here is derived from an EMBL/GenBank/DDBJ whole genome shotgun (WGS) entry which is preliminary data.</text>
</comment>
<feature type="transmembrane region" description="Helical" evidence="1">
    <location>
        <begin position="44"/>
        <end position="68"/>
    </location>
</feature>
<sequence>MLHPRSLTIVLWVTFMFALPWPIYSRGITLQPLLFTFSQTGTAFSIAAVLSQAVLAAITQLLLTTFIVKQLCRFNSPLPISFVGLIIFSLLFIARTFNIYDLNHLEHYDLQQIYQYSPEQQIFRPTTPENF</sequence>
<protein>
    <submittedName>
        <fullName evidence="2">Uncharacterized protein</fullName>
    </submittedName>
</protein>
<keyword evidence="1" id="KW-1133">Transmembrane helix</keyword>
<evidence type="ECO:0000313" key="3">
    <source>
        <dbReference type="Proteomes" id="UP000838100"/>
    </source>
</evidence>
<name>A0ABM9ABW7_9GAMM</name>
<accession>A0ABM9ABW7</accession>